<keyword evidence="4" id="KW-0472">Membrane</keyword>
<feature type="domain" description="HAMP" evidence="6">
    <location>
        <begin position="54"/>
        <end position="101"/>
    </location>
</feature>
<dbReference type="AlphaFoldDB" id="A0A944DCL4"/>
<dbReference type="GO" id="GO:0016020">
    <property type="term" value="C:membrane"/>
    <property type="evidence" value="ECO:0007669"/>
    <property type="project" value="InterPro"/>
</dbReference>
<feature type="transmembrane region" description="Helical" evidence="4">
    <location>
        <begin position="12"/>
        <end position="45"/>
    </location>
</feature>
<dbReference type="SMART" id="SM00283">
    <property type="entry name" value="MA"/>
    <property type="match status" value="1"/>
</dbReference>
<proteinExistence type="inferred from homology"/>
<evidence type="ECO:0000256" key="1">
    <source>
        <dbReference type="ARBA" id="ARBA00023224"/>
    </source>
</evidence>
<reference evidence="8" key="1">
    <citation type="journal article" date="2022" name="ISME J.">
        <title>Genetic and phylogenetic analysis of dissimilatory iodate-reducing bacteria identifies potential niches across the world's oceans.</title>
        <authorList>
            <person name="Reyes-Umana V."/>
            <person name="Henning Z."/>
            <person name="Lee K."/>
            <person name="Barnum T.P."/>
            <person name="Coates J.D."/>
        </authorList>
    </citation>
    <scope>NUCLEOTIDE SEQUENCE [LARGE SCALE GENOMIC DNA]</scope>
    <source>
        <strain evidence="8">IR12</strain>
    </source>
</reference>
<keyword evidence="4" id="KW-1133">Transmembrane helix</keyword>
<organism evidence="7 8">
    <name type="scientific">Denitromonas iodatirespirans</name>
    <dbReference type="NCBI Taxonomy" id="2795389"/>
    <lineage>
        <taxon>Bacteria</taxon>
        <taxon>Pseudomonadati</taxon>
        <taxon>Pseudomonadota</taxon>
        <taxon>Betaproteobacteria</taxon>
        <taxon>Rhodocyclales</taxon>
        <taxon>Zoogloeaceae</taxon>
        <taxon>Denitromonas</taxon>
    </lineage>
</organism>
<evidence type="ECO:0000256" key="4">
    <source>
        <dbReference type="SAM" id="Phobius"/>
    </source>
</evidence>
<evidence type="ECO:0000259" key="5">
    <source>
        <dbReference type="PROSITE" id="PS50111"/>
    </source>
</evidence>
<dbReference type="InterPro" id="IPR003660">
    <property type="entry name" value="HAMP_dom"/>
</dbReference>
<name>A0A944DCL4_DENI1</name>
<evidence type="ECO:0000313" key="7">
    <source>
        <dbReference type="EMBL" id="MBT0961993.1"/>
    </source>
</evidence>
<dbReference type="Pfam" id="PF00015">
    <property type="entry name" value="MCPsignal"/>
    <property type="match status" value="1"/>
</dbReference>
<dbReference type="GO" id="GO:0007165">
    <property type="term" value="P:signal transduction"/>
    <property type="evidence" value="ECO:0007669"/>
    <property type="project" value="UniProtKB-KW"/>
</dbReference>
<dbReference type="EMBL" id="JAEKFT010000012">
    <property type="protein sequence ID" value="MBT0961993.1"/>
    <property type="molecule type" value="Genomic_DNA"/>
</dbReference>
<gene>
    <name evidence="7" type="ORF">I8J34_12505</name>
</gene>
<dbReference type="PANTHER" id="PTHR32089:SF112">
    <property type="entry name" value="LYSOZYME-LIKE PROTEIN-RELATED"/>
    <property type="match status" value="1"/>
</dbReference>
<dbReference type="PROSITE" id="PS50111">
    <property type="entry name" value="CHEMOTAXIS_TRANSDUC_2"/>
    <property type="match status" value="1"/>
</dbReference>
<accession>A0A944DCL4</accession>
<keyword evidence="4" id="KW-0812">Transmembrane</keyword>
<evidence type="ECO:0000259" key="6">
    <source>
        <dbReference type="PROSITE" id="PS50885"/>
    </source>
</evidence>
<protein>
    <submittedName>
        <fullName evidence="7">Chemotaxis protein</fullName>
    </submittedName>
</protein>
<keyword evidence="1 3" id="KW-0807">Transducer</keyword>
<comment type="caution">
    <text evidence="7">The sequence shown here is derived from an EMBL/GenBank/DDBJ whole genome shotgun (WGS) entry which is preliminary data.</text>
</comment>
<keyword evidence="8" id="KW-1185">Reference proteome</keyword>
<feature type="domain" description="Methyl-accepting transducer" evidence="5">
    <location>
        <begin position="169"/>
        <end position="373"/>
    </location>
</feature>
<dbReference type="Gene3D" id="1.10.287.950">
    <property type="entry name" value="Methyl-accepting chemotaxis protein"/>
    <property type="match status" value="1"/>
</dbReference>
<dbReference type="SUPFAM" id="SSF58104">
    <property type="entry name" value="Methyl-accepting chemotaxis protein (MCP) signaling domain"/>
    <property type="match status" value="1"/>
</dbReference>
<evidence type="ECO:0000256" key="2">
    <source>
        <dbReference type="ARBA" id="ARBA00029447"/>
    </source>
</evidence>
<comment type="similarity">
    <text evidence="2">Belongs to the methyl-accepting chemotaxis (MCP) protein family.</text>
</comment>
<dbReference type="PANTHER" id="PTHR32089">
    <property type="entry name" value="METHYL-ACCEPTING CHEMOTAXIS PROTEIN MCPB"/>
    <property type="match status" value="1"/>
</dbReference>
<dbReference type="Proteomes" id="UP000694660">
    <property type="component" value="Unassembled WGS sequence"/>
</dbReference>
<sequence length="445" mass="47583">MKNLFSRCDRRWIVVALALGAAVAGFWQPWLAAALAVLAAVAVLWPSGQRHGDLDALAALLGQIAQGSLTERLPRTLADPTLETMRRHLNSALDQTETAFREILGAMDANANQRTWRRLQTVGLHGLFKRVLDQMQSMLDTLDGAQVSIAREALLSRIFQRSEHGLSLAIEQVNTTLGTVCDDAERAEQLANTFSESAREMAQGAERMSHALGDANTRAAGGAQALTELSQKADAIRGLTGNIDHIAKQTNLLALNASIEAARAGQAGRGFAVVADEVRQLADQAQKSAEEIARAIGAMSESMEDATGQIAVLTGAVSDAKDTAGAFGQQLASAAESATQVGGLSATTGQGARTMHTAMSVVSQAQKARADADLIIRGETSELQTLSDSEREAQRIVAARRWTRDNRERQAVIDIYDKLFADLEKQMHAAAPSPRQASSLSRNGR</sequence>
<evidence type="ECO:0000256" key="3">
    <source>
        <dbReference type="PROSITE-ProRule" id="PRU00284"/>
    </source>
</evidence>
<dbReference type="InterPro" id="IPR004089">
    <property type="entry name" value="MCPsignal_dom"/>
</dbReference>
<evidence type="ECO:0000313" key="8">
    <source>
        <dbReference type="Proteomes" id="UP000694660"/>
    </source>
</evidence>
<dbReference type="PROSITE" id="PS50885">
    <property type="entry name" value="HAMP"/>
    <property type="match status" value="1"/>
</dbReference>